<dbReference type="STRING" id="218851.A0A2G5EI66"/>
<name>A0A2G5EI66_AQUCA</name>
<feature type="compositionally biased region" description="Basic and acidic residues" evidence="1">
    <location>
        <begin position="59"/>
        <end position="68"/>
    </location>
</feature>
<protein>
    <submittedName>
        <fullName evidence="2">Uncharacterized protein</fullName>
    </submittedName>
</protein>
<keyword evidence="3" id="KW-1185">Reference proteome</keyword>
<dbReference type="AlphaFoldDB" id="A0A2G5EI66"/>
<accession>A0A2G5EI66</accession>
<reference evidence="2 3" key="1">
    <citation type="submission" date="2017-09" db="EMBL/GenBank/DDBJ databases">
        <title>WGS assembly of Aquilegia coerulea Goldsmith.</title>
        <authorList>
            <person name="Hodges S."/>
            <person name="Kramer E."/>
            <person name="Nordborg M."/>
            <person name="Tomkins J."/>
            <person name="Borevitz J."/>
            <person name="Derieg N."/>
            <person name="Yan J."/>
            <person name="Mihaltcheva S."/>
            <person name="Hayes R.D."/>
            <person name="Rokhsar D."/>
        </authorList>
    </citation>
    <scope>NUCLEOTIDE SEQUENCE [LARGE SCALE GENOMIC DNA]</scope>
    <source>
        <strain evidence="3">cv. Goldsmith</strain>
    </source>
</reference>
<feature type="compositionally biased region" description="Low complexity" evidence="1">
    <location>
        <begin position="25"/>
        <end position="42"/>
    </location>
</feature>
<feature type="compositionally biased region" description="Polar residues" evidence="1">
    <location>
        <begin position="84"/>
        <end position="100"/>
    </location>
</feature>
<dbReference type="Proteomes" id="UP000230069">
    <property type="component" value="Unassembled WGS sequence"/>
</dbReference>
<evidence type="ECO:0000313" key="2">
    <source>
        <dbReference type="EMBL" id="PIA55433.1"/>
    </source>
</evidence>
<organism evidence="2 3">
    <name type="scientific">Aquilegia coerulea</name>
    <name type="common">Rocky mountain columbine</name>
    <dbReference type="NCBI Taxonomy" id="218851"/>
    <lineage>
        <taxon>Eukaryota</taxon>
        <taxon>Viridiplantae</taxon>
        <taxon>Streptophyta</taxon>
        <taxon>Embryophyta</taxon>
        <taxon>Tracheophyta</taxon>
        <taxon>Spermatophyta</taxon>
        <taxon>Magnoliopsida</taxon>
        <taxon>Ranunculales</taxon>
        <taxon>Ranunculaceae</taxon>
        <taxon>Thalictroideae</taxon>
        <taxon>Aquilegia</taxon>
    </lineage>
</organism>
<evidence type="ECO:0000256" key="1">
    <source>
        <dbReference type="SAM" id="MobiDB-lite"/>
    </source>
</evidence>
<proteinExistence type="predicted"/>
<sequence>MRGQRKSPRGIKGLVSESQDDSTERSATSTSLATSHTSSLRSKASSECSWDGSTNVSKSARDKRERKTAPSPAPSNFFGKGKSGWQNEGLSVDHGSSQADDNIRDWIPLSTMSSEVEERSAGPTSSVASSHIQIRQIPSYDSAQMSVSESMVPIAPMVLGSGSRQRATDISRVVPFAFYPTGPPVPLAMLLVYKFDTDMGIS</sequence>
<feature type="compositionally biased region" description="Polar residues" evidence="1">
    <location>
        <begin position="43"/>
        <end position="58"/>
    </location>
</feature>
<feature type="region of interest" description="Disordered" evidence="1">
    <location>
        <begin position="1"/>
        <end position="102"/>
    </location>
</feature>
<gene>
    <name evidence="2" type="ORF">AQUCO_00700018v1</name>
</gene>
<dbReference type="InParanoid" id="A0A2G5EI66"/>
<evidence type="ECO:0000313" key="3">
    <source>
        <dbReference type="Proteomes" id="UP000230069"/>
    </source>
</evidence>
<dbReference type="EMBL" id="KZ305024">
    <property type="protein sequence ID" value="PIA55433.1"/>
    <property type="molecule type" value="Genomic_DNA"/>
</dbReference>